<dbReference type="InterPro" id="IPR013094">
    <property type="entry name" value="AB_hydrolase_3"/>
</dbReference>
<reference evidence="4 5" key="1">
    <citation type="submission" date="2020-07" db="EMBL/GenBank/DDBJ databases">
        <title>Genomic Encyclopedia of Type Strains, Phase IV (KMG-V): Genome sequencing to study the core and pangenomes of soil and plant-associated prokaryotes.</title>
        <authorList>
            <person name="Whitman W."/>
        </authorList>
    </citation>
    <scope>NUCLEOTIDE SEQUENCE [LARGE SCALE GENOMIC DNA]</scope>
    <source>
        <strain evidence="4 5">X4EP2</strain>
    </source>
</reference>
<dbReference type="GO" id="GO:0016787">
    <property type="term" value="F:hydrolase activity"/>
    <property type="evidence" value="ECO:0007669"/>
    <property type="project" value="UniProtKB-KW"/>
</dbReference>
<evidence type="ECO:0000259" key="3">
    <source>
        <dbReference type="Pfam" id="PF07859"/>
    </source>
</evidence>
<name>A0A7Y9PEP2_9BACT</name>
<feature type="domain" description="Alpha/beta hydrolase fold-3" evidence="3">
    <location>
        <begin position="92"/>
        <end position="305"/>
    </location>
</feature>
<dbReference type="AlphaFoldDB" id="A0A7Y9PEP2"/>
<dbReference type="InterPro" id="IPR050300">
    <property type="entry name" value="GDXG_lipolytic_enzyme"/>
</dbReference>
<evidence type="ECO:0000313" key="4">
    <source>
        <dbReference type="EMBL" id="NYF78484.1"/>
    </source>
</evidence>
<protein>
    <submittedName>
        <fullName evidence="4">Acetyl esterase/lipase</fullName>
    </submittedName>
</protein>
<organism evidence="4 5">
    <name type="scientific">Granulicella arctica</name>
    <dbReference type="NCBI Taxonomy" id="940613"/>
    <lineage>
        <taxon>Bacteria</taxon>
        <taxon>Pseudomonadati</taxon>
        <taxon>Acidobacteriota</taxon>
        <taxon>Terriglobia</taxon>
        <taxon>Terriglobales</taxon>
        <taxon>Acidobacteriaceae</taxon>
        <taxon>Granulicella</taxon>
    </lineage>
</organism>
<sequence length="333" mass="35766">MKPLIFALCIFFASGSLSAQKFVWQPSPGHTQIPIWPGAAPDPQPVAGPEHAEATGKESLVAGKPWVAVSNVSRPTMTVYSPQGKNTGAAVVVFPGGGYQILAIDLEGTEVCDWLTTKGITCVLLKYRVTDVGSYPKSGPYPESPMALEDAQRAMGLVRFHAAEWHIDPHKIGVLGFSAGGHLSAAISTHYAKRLYPAVDAADKESCRPDFAVPIYPGHLSLAAAESDARQGTKKFVVPHSATADKELTLNPEVPVTPQTPPTFLLQNEDDHVDNVDDSLAYYIALKKAGVPVEMHLYAQGGHAFGLRRTKLPVTAWPQLVETWLGSIGMIPE</sequence>
<evidence type="ECO:0000256" key="2">
    <source>
        <dbReference type="SAM" id="SignalP"/>
    </source>
</evidence>
<dbReference type="SUPFAM" id="SSF53474">
    <property type="entry name" value="alpha/beta-Hydrolases"/>
    <property type="match status" value="1"/>
</dbReference>
<evidence type="ECO:0000313" key="5">
    <source>
        <dbReference type="Proteomes" id="UP000589520"/>
    </source>
</evidence>
<keyword evidence="1" id="KW-0378">Hydrolase</keyword>
<dbReference type="Gene3D" id="3.40.50.1820">
    <property type="entry name" value="alpha/beta hydrolase"/>
    <property type="match status" value="1"/>
</dbReference>
<dbReference type="PANTHER" id="PTHR48081:SF6">
    <property type="entry name" value="PEPTIDASE S9 PROLYL OLIGOPEPTIDASE CATALYTIC DOMAIN-CONTAINING PROTEIN"/>
    <property type="match status" value="1"/>
</dbReference>
<dbReference type="InterPro" id="IPR029058">
    <property type="entry name" value="AB_hydrolase_fold"/>
</dbReference>
<evidence type="ECO:0000256" key="1">
    <source>
        <dbReference type="ARBA" id="ARBA00022801"/>
    </source>
</evidence>
<feature type="signal peptide" evidence="2">
    <location>
        <begin position="1"/>
        <end position="19"/>
    </location>
</feature>
<keyword evidence="2" id="KW-0732">Signal</keyword>
<gene>
    <name evidence="4" type="ORF">HDF17_000771</name>
</gene>
<dbReference type="Pfam" id="PF07859">
    <property type="entry name" value="Abhydrolase_3"/>
    <property type="match status" value="1"/>
</dbReference>
<dbReference type="PANTHER" id="PTHR48081">
    <property type="entry name" value="AB HYDROLASE SUPERFAMILY PROTEIN C4A8.06C"/>
    <property type="match status" value="1"/>
</dbReference>
<comment type="caution">
    <text evidence="4">The sequence shown here is derived from an EMBL/GenBank/DDBJ whole genome shotgun (WGS) entry which is preliminary data.</text>
</comment>
<keyword evidence="5" id="KW-1185">Reference proteome</keyword>
<feature type="chain" id="PRO_5031215400" evidence="2">
    <location>
        <begin position="20"/>
        <end position="333"/>
    </location>
</feature>
<accession>A0A7Y9PEP2</accession>
<dbReference type="RefSeq" id="WP_179487919.1">
    <property type="nucleotide sequence ID" value="NZ_JACCCW010000001.1"/>
</dbReference>
<proteinExistence type="predicted"/>
<dbReference type="Proteomes" id="UP000589520">
    <property type="component" value="Unassembled WGS sequence"/>
</dbReference>
<dbReference type="EMBL" id="JACCCW010000001">
    <property type="protein sequence ID" value="NYF78484.1"/>
    <property type="molecule type" value="Genomic_DNA"/>
</dbReference>